<gene>
    <name evidence="9" type="ORF">J3998_09165</name>
</gene>
<evidence type="ECO:0000313" key="10">
    <source>
        <dbReference type="Proteomes" id="UP000664835"/>
    </source>
</evidence>
<evidence type="ECO:0000256" key="7">
    <source>
        <dbReference type="SAM" id="SignalP"/>
    </source>
</evidence>
<comment type="cofactor">
    <cofactor evidence="1">
        <name>Zn(2+)</name>
        <dbReference type="ChEBI" id="CHEBI:29105"/>
    </cofactor>
</comment>
<evidence type="ECO:0000256" key="3">
    <source>
        <dbReference type="ARBA" id="ARBA00022723"/>
    </source>
</evidence>
<evidence type="ECO:0000256" key="1">
    <source>
        <dbReference type="ARBA" id="ARBA00001947"/>
    </source>
</evidence>
<sequence>MQNKNRNQQGYKIKKRSLTTWLSIGFLSLQCGQLYASDNLPDLGSPDLVEYDLQTEQSLGRAFTQALHTQFDLVQDPEILNYIRQLSYHIASNSGNKRDFSFYVINNDSINAFAGPNGVIGIHTGLIAKVDKADELASVIAHEIAHVTQQHLSRTYEYNSTQGSLNSFATLIAAILVGMVDPNAGMATLMGGMGMNMQDQLKNSREHEKEADNVGIQIMYEAGYDPHAMGAFFGKLAKESQFNALQVPEILRTHPVTLSRLTAAENRAQVMPPLKIRKQPNDLTLIKLRVAALDKKLDQVDQRQLTSDERCYLDNLNQLTAKLSQNKFKKSADKLQCLQQAAQKDLLQPLYSTLLIERLQQFADRHYQPALDKYLAKARNLIEYQQDIWPTNLAVRVRHAELLEMQNESEKAQLRLQDGLQQEHNHYQINNYLAQFARRHHQEATANYYQAQAQVAIGNYARAKHFIEQAEILNKQNQEGISQKINYFKAKHEDKLRKPSKPD</sequence>
<dbReference type="RefSeq" id="WP_208150358.1">
    <property type="nucleotide sequence ID" value="NZ_JAGETV010000016.1"/>
</dbReference>
<keyword evidence="6 9" id="KW-0482">Metalloprotease</keyword>
<feature type="signal peptide" evidence="7">
    <location>
        <begin position="1"/>
        <end position="36"/>
    </location>
</feature>
<dbReference type="GO" id="GO:0008237">
    <property type="term" value="F:metallopeptidase activity"/>
    <property type="evidence" value="ECO:0007669"/>
    <property type="project" value="UniProtKB-KW"/>
</dbReference>
<keyword evidence="2" id="KW-0645">Protease</keyword>
<evidence type="ECO:0000313" key="9">
    <source>
        <dbReference type="EMBL" id="MBO1927744.1"/>
    </source>
</evidence>
<feature type="domain" description="Peptidase M48" evidence="8">
    <location>
        <begin position="91"/>
        <end position="267"/>
    </location>
</feature>
<comment type="caution">
    <text evidence="9">The sequence shown here is derived from an EMBL/GenBank/DDBJ whole genome shotgun (WGS) entry which is preliminary data.</text>
</comment>
<evidence type="ECO:0000256" key="4">
    <source>
        <dbReference type="ARBA" id="ARBA00022801"/>
    </source>
</evidence>
<keyword evidence="4" id="KW-0378">Hydrolase</keyword>
<evidence type="ECO:0000259" key="8">
    <source>
        <dbReference type="Pfam" id="PF01435"/>
    </source>
</evidence>
<keyword evidence="5" id="KW-0862">Zinc</keyword>
<keyword evidence="7" id="KW-0732">Signal</keyword>
<name>A0ABS3Q714_9GAMM</name>
<proteinExistence type="predicted"/>
<dbReference type="Proteomes" id="UP000664835">
    <property type="component" value="Unassembled WGS sequence"/>
</dbReference>
<keyword evidence="3" id="KW-0479">Metal-binding</keyword>
<organism evidence="9 10">
    <name type="scientific">Thiomicrorhabdus marina</name>
    <dbReference type="NCBI Taxonomy" id="2818442"/>
    <lineage>
        <taxon>Bacteria</taxon>
        <taxon>Pseudomonadati</taxon>
        <taxon>Pseudomonadota</taxon>
        <taxon>Gammaproteobacteria</taxon>
        <taxon>Thiotrichales</taxon>
        <taxon>Piscirickettsiaceae</taxon>
        <taxon>Thiomicrorhabdus</taxon>
    </lineage>
</organism>
<evidence type="ECO:0000256" key="5">
    <source>
        <dbReference type="ARBA" id="ARBA00022833"/>
    </source>
</evidence>
<reference evidence="9 10" key="1">
    <citation type="submission" date="2021-03" db="EMBL/GenBank/DDBJ databases">
        <title>Thiomicrorhabdus sp.nov.,novel sulfur-oxidizing bacteria isolated from coastal sediment.</title>
        <authorList>
            <person name="Liu X."/>
        </authorList>
    </citation>
    <scope>NUCLEOTIDE SEQUENCE [LARGE SCALE GENOMIC DNA]</scope>
    <source>
        <strain evidence="9 10">6S2-11</strain>
    </source>
</reference>
<dbReference type="PANTHER" id="PTHR22726">
    <property type="entry name" value="METALLOENDOPEPTIDASE OMA1"/>
    <property type="match status" value="1"/>
</dbReference>
<dbReference type="Gene3D" id="3.30.2010.10">
    <property type="entry name" value="Metalloproteases ('zincins'), catalytic domain"/>
    <property type="match status" value="1"/>
</dbReference>
<keyword evidence="10" id="KW-1185">Reference proteome</keyword>
<feature type="chain" id="PRO_5047172243" evidence="7">
    <location>
        <begin position="37"/>
        <end position="503"/>
    </location>
</feature>
<accession>A0ABS3Q714</accession>
<evidence type="ECO:0000256" key="6">
    <source>
        <dbReference type="ARBA" id="ARBA00023049"/>
    </source>
</evidence>
<dbReference type="EMBL" id="JAGETV010000016">
    <property type="protein sequence ID" value="MBO1927744.1"/>
    <property type="molecule type" value="Genomic_DNA"/>
</dbReference>
<evidence type="ECO:0000256" key="2">
    <source>
        <dbReference type="ARBA" id="ARBA00022670"/>
    </source>
</evidence>
<protein>
    <submittedName>
        <fullName evidence="9">M48 family metalloprotease</fullName>
    </submittedName>
</protein>
<dbReference type="InterPro" id="IPR051156">
    <property type="entry name" value="Mito/Outer_Membr_Metalloprot"/>
</dbReference>
<dbReference type="InterPro" id="IPR001915">
    <property type="entry name" value="Peptidase_M48"/>
</dbReference>
<dbReference type="PANTHER" id="PTHR22726:SF1">
    <property type="entry name" value="METALLOENDOPEPTIDASE OMA1, MITOCHONDRIAL"/>
    <property type="match status" value="1"/>
</dbReference>
<dbReference type="Pfam" id="PF01435">
    <property type="entry name" value="Peptidase_M48"/>
    <property type="match status" value="1"/>
</dbReference>